<dbReference type="PRINTS" id="PR00081">
    <property type="entry name" value="GDHRDH"/>
</dbReference>
<name>A0A162J3Z0_9HYPO</name>
<evidence type="ECO:0000256" key="1">
    <source>
        <dbReference type="ARBA" id="ARBA00006484"/>
    </source>
</evidence>
<dbReference type="STRING" id="1081102.A0A162J3Z0"/>
<gene>
    <name evidence="4" type="ORF">SPI_03585</name>
</gene>
<evidence type="ECO:0000313" key="4">
    <source>
        <dbReference type="EMBL" id="OAA63422.1"/>
    </source>
</evidence>
<dbReference type="EMBL" id="AZHD01000005">
    <property type="protein sequence ID" value="OAA63422.1"/>
    <property type="molecule type" value="Genomic_DNA"/>
</dbReference>
<comment type="caution">
    <text evidence="4">The sequence shown here is derived from an EMBL/GenBank/DDBJ whole genome shotgun (WGS) entry which is preliminary data.</text>
</comment>
<dbReference type="PANTHER" id="PTHR43477">
    <property type="entry name" value="DIHYDROANTICAPSIN 7-DEHYDROGENASE"/>
    <property type="match status" value="1"/>
</dbReference>
<dbReference type="InterPro" id="IPR057571">
    <property type="entry name" value="SDR_PhqE-like"/>
</dbReference>
<keyword evidence="2" id="KW-0521">NADP</keyword>
<dbReference type="Proteomes" id="UP000076874">
    <property type="component" value="Unassembled WGS sequence"/>
</dbReference>
<dbReference type="InterPro" id="IPR051122">
    <property type="entry name" value="SDR_DHRS6-like"/>
</dbReference>
<evidence type="ECO:0000256" key="3">
    <source>
        <dbReference type="ARBA" id="ARBA00023002"/>
    </source>
</evidence>
<dbReference type="Gene3D" id="3.40.50.720">
    <property type="entry name" value="NAD(P)-binding Rossmann-like Domain"/>
    <property type="match status" value="1"/>
</dbReference>
<dbReference type="AlphaFoldDB" id="A0A162J3Z0"/>
<protein>
    <submittedName>
        <fullName evidence="4">Short chain dehydrogenase</fullName>
    </submittedName>
</protein>
<keyword evidence="5" id="KW-1185">Reference proteome</keyword>
<dbReference type="PANTHER" id="PTHR43477:SF1">
    <property type="entry name" value="DIHYDROANTICAPSIN 7-DEHYDROGENASE"/>
    <property type="match status" value="1"/>
</dbReference>
<dbReference type="InterPro" id="IPR002347">
    <property type="entry name" value="SDR_fam"/>
</dbReference>
<dbReference type="OrthoDB" id="294295at2759"/>
<keyword evidence="3" id="KW-0560">Oxidoreductase</keyword>
<dbReference type="Pfam" id="PF23441">
    <property type="entry name" value="SDR"/>
    <property type="match status" value="1"/>
</dbReference>
<evidence type="ECO:0000256" key="2">
    <source>
        <dbReference type="ARBA" id="ARBA00022857"/>
    </source>
</evidence>
<accession>A0A162J3Z0</accession>
<sequence length="262" mass="27334">MAPTTFRKLQDKHVLVIGGSAGIGLGVAEGALADGAWVTVASSTQARLDKAVNTLKAKYGTSAPVQGFLCNLTAMDVEARIDSLFKAATTASGAGPIDHVVFTAANSTAIGSLSDMTAESVLAGAQMRVVVPILLAKVAQRYLPKSNTSSLTFTAGQATENPPPGWALAVAYAGSVVTLTRALAVEMAPLRVNVVQPGLVRTDAWNMMPVEQREAFFAEVEKKLPVGAMGRPEDVAEAYLWLMKDRYVTGTSANSNGGALLI</sequence>
<comment type="similarity">
    <text evidence="1">Belongs to the short-chain dehydrogenases/reductases (SDR) family.</text>
</comment>
<dbReference type="CDD" id="cd05233">
    <property type="entry name" value="SDR_c"/>
    <property type="match status" value="1"/>
</dbReference>
<evidence type="ECO:0000313" key="5">
    <source>
        <dbReference type="Proteomes" id="UP000076874"/>
    </source>
</evidence>
<dbReference type="GO" id="GO:0016491">
    <property type="term" value="F:oxidoreductase activity"/>
    <property type="evidence" value="ECO:0007669"/>
    <property type="project" value="UniProtKB-KW"/>
</dbReference>
<reference evidence="4 5" key="1">
    <citation type="journal article" date="2016" name="Genome Biol. Evol.">
        <title>Divergent and convergent evolution of fungal pathogenicity.</title>
        <authorList>
            <person name="Shang Y."/>
            <person name="Xiao G."/>
            <person name="Zheng P."/>
            <person name="Cen K."/>
            <person name="Zhan S."/>
            <person name="Wang C."/>
        </authorList>
    </citation>
    <scope>NUCLEOTIDE SEQUENCE [LARGE SCALE GENOMIC DNA]</scope>
    <source>
        <strain evidence="4 5">RCEF 264</strain>
    </source>
</reference>
<dbReference type="SUPFAM" id="SSF51735">
    <property type="entry name" value="NAD(P)-binding Rossmann-fold domains"/>
    <property type="match status" value="1"/>
</dbReference>
<proteinExistence type="inferred from homology"/>
<organism evidence="4 5">
    <name type="scientific">Niveomyces insectorum RCEF 264</name>
    <dbReference type="NCBI Taxonomy" id="1081102"/>
    <lineage>
        <taxon>Eukaryota</taxon>
        <taxon>Fungi</taxon>
        <taxon>Dikarya</taxon>
        <taxon>Ascomycota</taxon>
        <taxon>Pezizomycotina</taxon>
        <taxon>Sordariomycetes</taxon>
        <taxon>Hypocreomycetidae</taxon>
        <taxon>Hypocreales</taxon>
        <taxon>Cordycipitaceae</taxon>
        <taxon>Niveomyces</taxon>
    </lineage>
</organism>
<dbReference type="InterPro" id="IPR036291">
    <property type="entry name" value="NAD(P)-bd_dom_sf"/>
</dbReference>